<dbReference type="Proteomes" id="UP000077701">
    <property type="component" value="Unassembled WGS sequence"/>
</dbReference>
<organism evidence="1 2">
    <name type="scientific">Planomonospora sphaerica</name>
    <dbReference type="NCBI Taxonomy" id="161355"/>
    <lineage>
        <taxon>Bacteria</taxon>
        <taxon>Bacillati</taxon>
        <taxon>Actinomycetota</taxon>
        <taxon>Actinomycetes</taxon>
        <taxon>Streptosporangiales</taxon>
        <taxon>Streptosporangiaceae</taxon>
        <taxon>Planomonospora</taxon>
    </lineage>
</organism>
<dbReference type="AlphaFoldDB" id="A0A161LKT6"/>
<keyword evidence="2" id="KW-1185">Reference proteome</keyword>
<proteinExistence type="predicted"/>
<accession>A0A161LKT6</accession>
<dbReference type="STRING" id="161355.PS9374_03099"/>
<dbReference type="EMBL" id="BDCX01000007">
    <property type="protein sequence ID" value="GAT67445.1"/>
    <property type="molecule type" value="Genomic_DNA"/>
</dbReference>
<comment type="caution">
    <text evidence="1">The sequence shown here is derived from an EMBL/GenBank/DDBJ whole genome shotgun (WGS) entry which is preliminary data.</text>
</comment>
<reference evidence="1 2" key="1">
    <citation type="journal article" date="2016" name="Genome Announc.">
        <title>Draft Genome Sequence of Planomonospora sphaerica JCM9374, a Rare Actinomycete.</title>
        <authorList>
            <person name="Dohra H."/>
            <person name="Suzuki T."/>
            <person name="Inoue Y."/>
            <person name="Kodani S."/>
        </authorList>
    </citation>
    <scope>NUCLEOTIDE SEQUENCE [LARGE SCALE GENOMIC DNA]</scope>
    <source>
        <strain evidence="1 2">JCM 9374</strain>
    </source>
</reference>
<sequence length="78" mass="8602">MATAGSESGILRVPPGNDPEIARLDNTYIGDIPQGSDIYQMPHLGRPLYFKRTTERTEWVGEEPLPVFVYIGNTPPGT</sequence>
<evidence type="ECO:0000313" key="2">
    <source>
        <dbReference type="Proteomes" id="UP000077701"/>
    </source>
</evidence>
<protein>
    <submittedName>
        <fullName evidence="1">Uncharacterized protein</fullName>
    </submittedName>
</protein>
<dbReference type="RefSeq" id="WP_068897525.1">
    <property type="nucleotide sequence ID" value="NZ_BDCX01000007.1"/>
</dbReference>
<gene>
    <name evidence="1" type="ORF">PS9374_03099</name>
</gene>
<reference evidence="2" key="2">
    <citation type="submission" date="2016-04" db="EMBL/GenBank/DDBJ databases">
        <title>Planomonospora sphaerica JCM9374 whole genome shotgun sequence.</title>
        <authorList>
            <person name="Suzuki T."/>
            <person name="Dohra H."/>
            <person name="Kodani S."/>
        </authorList>
    </citation>
    <scope>NUCLEOTIDE SEQUENCE [LARGE SCALE GENOMIC DNA]</scope>
    <source>
        <strain evidence="2">JCM 9374</strain>
    </source>
</reference>
<name>A0A161LKT6_9ACTN</name>
<evidence type="ECO:0000313" key="1">
    <source>
        <dbReference type="EMBL" id="GAT67445.1"/>
    </source>
</evidence>